<keyword evidence="10" id="KW-1185">Reference proteome</keyword>
<name>A0A6I9QRF2_ELAGV</name>
<comment type="function">
    <text evidence="7">Involved in cellular auxin homeostasis by regulating auxin metabolism. Regulates intracellular auxin accumulation at the endoplasmic reticulum and thus auxin availability for nuclear auxin signaling.</text>
</comment>
<evidence type="ECO:0000313" key="10">
    <source>
        <dbReference type="Proteomes" id="UP000504607"/>
    </source>
</evidence>
<dbReference type="AlphaFoldDB" id="A0A6I9QRF2"/>
<feature type="transmembrane region" description="Helical" evidence="9">
    <location>
        <begin position="333"/>
        <end position="351"/>
    </location>
</feature>
<keyword evidence="5 9" id="KW-0472">Membrane</keyword>
<keyword evidence="4 9" id="KW-1133">Transmembrane helix</keyword>
<keyword evidence="2" id="KW-0813">Transport</keyword>
<protein>
    <submittedName>
        <fullName evidence="11">Protein PIN-LIKES 3</fullName>
    </submittedName>
</protein>
<organism evidence="10 11">
    <name type="scientific">Elaeis guineensis var. tenera</name>
    <name type="common">Oil palm</name>
    <dbReference type="NCBI Taxonomy" id="51953"/>
    <lineage>
        <taxon>Eukaryota</taxon>
        <taxon>Viridiplantae</taxon>
        <taxon>Streptophyta</taxon>
        <taxon>Embryophyta</taxon>
        <taxon>Tracheophyta</taxon>
        <taxon>Spermatophyta</taxon>
        <taxon>Magnoliopsida</taxon>
        <taxon>Liliopsida</taxon>
        <taxon>Arecaceae</taxon>
        <taxon>Arecoideae</taxon>
        <taxon>Cocoseae</taxon>
        <taxon>Elaeidinae</taxon>
        <taxon>Elaeis</taxon>
    </lineage>
</organism>
<dbReference type="Proteomes" id="UP000504607">
    <property type="component" value="Chromosome 2"/>
</dbReference>
<feature type="transmembrane region" description="Helical" evidence="9">
    <location>
        <begin position="293"/>
        <end position="313"/>
    </location>
</feature>
<keyword evidence="3 9" id="KW-0812">Transmembrane</keyword>
<reference evidence="11" key="1">
    <citation type="submission" date="2025-08" db="UniProtKB">
        <authorList>
            <consortium name="RefSeq"/>
        </authorList>
    </citation>
    <scope>IDENTIFICATION</scope>
</reference>
<comment type="similarity">
    <text evidence="8">Belongs to the auxin efflux carrier (TC 2.A.69.2) family.</text>
</comment>
<feature type="transmembrane region" description="Helical" evidence="9">
    <location>
        <begin position="62"/>
        <end position="85"/>
    </location>
</feature>
<evidence type="ECO:0000256" key="5">
    <source>
        <dbReference type="ARBA" id="ARBA00023136"/>
    </source>
</evidence>
<evidence type="ECO:0000313" key="11">
    <source>
        <dbReference type="RefSeq" id="XP_010913879.2"/>
    </source>
</evidence>
<dbReference type="PANTHER" id="PTHR31651:SF33">
    <property type="entry name" value="PROTEIN PIN-LIKES 1"/>
    <property type="match status" value="1"/>
</dbReference>
<evidence type="ECO:0000256" key="8">
    <source>
        <dbReference type="ARBA" id="ARBA00025752"/>
    </source>
</evidence>
<dbReference type="FunCoup" id="A0A6I9QRF2">
    <property type="interactions" value="140"/>
</dbReference>
<dbReference type="OrthoDB" id="191139at2759"/>
<evidence type="ECO:0000256" key="9">
    <source>
        <dbReference type="SAM" id="Phobius"/>
    </source>
</evidence>
<comment type="subcellular location">
    <subcellularLocation>
        <location evidence="1">Endoplasmic reticulum membrane</location>
        <topology evidence="1">Multi-pass membrane protein</topology>
    </subcellularLocation>
</comment>
<dbReference type="InterPro" id="IPR004776">
    <property type="entry name" value="Mem_transp_PIN-like"/>
</dbReference>
<dbReference type="GO" id="GO:0009734">
    <property type="term" value="P:auxin-activated signaling pathway"/>
    <property type="evidence" value="ECO:0007669"/>
    <property type="project" value="UniProtKB-KW"/>
</dbReference>
<sequence>MIARSSVIIEAQQALELEGRRSEIGESRRRRVDWRWSHLQQLVSTSRRIHWETLGADLRMGLLNLFVTASIPVLNVLLLTGVGSICATRRIGILGKDATKHLNNVVFFVFNPALVATNLSQTITMESMVLLWFMPVNLLLNFVLGSALGWVVIQITNAPTHLRGVILACCSAGNVGNLLLILVPAMCKEKGTPLGSHDVCGTYGLAYASLSMAIGTILQWSYVYNIVRISLCDKEGSVNNNMPKVEFPEETKSLLPPSCSPEKVSISGCMAARLNKMKYLMRKLSGVVHLKRMFAPASIGVIIGFIIGAIPQIREAIVGQDAPLRVIQDSAALLGNGTIPSLILITGGNLTKGLHGPGVKCTLILGVAIVRYIALPLFGAAMVKGAIHLGLVHPDPLYQFILLLQHAVPPAMNIASMIQMFEAGEGELSVIFLWTYAVASVALTLWLTLFLWLVS</sequence>
<dbReference type="Pfam" id="PF03547">
    <property type="entry name" value="Mem_trans"/>
    <property type="match status" value="1"/>
</dbReference>
<feature type="transmembrane region" description="Helical" evidence="9">
    <location>
        <begin position="363"/>
        <end position="391"/>
    </location>
</feature>
<dbReference type="InParanoid" id="A0A6I9QRF2"/>
<evidence type="ECO:0000256" key="2">
    <source>
        <dbReference type="ARBA" id="ARBA00022448"/>
    </source>
</evidence>
<dbReference type="GO" id="GO:0080162">
    <property type="term" value="P:endoplasmic reticulum to cytosol auxin transport"/>
    <property type="evidence" value="ECO:0007669"/>
    <property type="project" value="InterPro"/>
</dbReference>
<dbReference type="KEGG" id="egu:105039438"/>
<feature type="transmembrane region" description="Helical" evidence="9">
    <location>
        <begin position="165"/>
        <end position="185"/>
    </location>
</feature>
<feature type="transmembrane region" description="Helical" evidence="9">
    <location>
        <begin position="129"/>
        <end position="153"/>
    </location>
</feature>
<dbReference type="PANTHER" id="PTHR31651">
    <property type="match status" value="1"/>
</dbReference>
<evidence type="ECO:0000256" key="6">
    <source>
        <dbReference type="ARBA" id="ARBA00023294"/>
    </source>
</evidence>
<evidence type="ECO:0000256" key="3">
    <source>
        <dbReference type="ARBA" id="ARBA00022692"/>
    </source>
</evidence>
<dbReference type="InterPro" id="IPR045033">
    <property type="entry name" value="PILS1/3/4/5/7"/>
</dbReference>
<dbReference type="GO" id="GO:0005789">
    <property type="term" value="C:endoplasmic reticulum membrane"/>
    <property type="evidence" value="ECO:0007669"/>
    <property type="project" value="UniProtKB-SubCell"/>
</dbReference>
<accession>A0A6I9QRF2</accession>
<proteinExistence type="inferred from homology"/>
<dbReference type="GeneID" id="105039438"/>
<keyword evidence="6" id="KW-0927">Auxin signaling pathway</keyword>
<dbReference type="RefSeq" id="XP_010913879.2">
    <property type="nucleotide sequence ID" value="XM_010915577.3"/>
</dbReference>
<evidence type="ECO:0000256" key="4">
    <source>
        <dbReference type="ARBA" id="ARBA00022989"/>
    </source>
</evidence>
<evidence type="ECO:0000256" key="7">
    <source>
        <dbReference type="ARBA" id="ARBA00025100"/>
    </source>
</evidence>
<gene>
    <name evidence="11" type="primary">LOC105039438</name>
</gene>
<feature type="transmembrane region" description="Helical" evidence="9">
    <location>
        <begin position="205"/>
        <end position="224"/>
    </location>
</feature>
<feature type="transmembrane region" description="Helical" evidence="9">
    <location>
        <begin position="105"/>
        <end position="123"/>
    </location>
</feature>
<feature type="transmembrane region" description="Helical" evidence="9">
    <location>
        <begin position="430"/>
        <end position="454"/>
    </location>
</feature>
<evidence type="ECO:0000256" key="1">
    <source>
        <dbReference type="ARBA" id="ARBA00004477"/>
    </source>
</evidence>